<accession>A0A804NXH3</accession>
<dbReference type="EnsemblPlants" id="Zm00001eb193650_T002">
    <property type="protein sequence ID" value="Zm00001eb193650_P002"/>
    <property type="gene ID" value="Zm00001eb193650"/>
</dbReference>
<reference evidence="2" key="2">
    <citation type="submission" date="2019-07" db="EMBL/GenBank/DDBJ databases">
        <authorList>
            <person name="Seetharam A."/>
            <person name="Woodhouse M."/>
            <person name="Cannon E."/>
        </authorList>
    </citation>
    <scope>NUCLEOTIDE SEQUENCE [LARGE SCALE GENOMIC DNA]</scope>
    <source>
        <strain evidence="2">cv. B73</strain>
    </source>
</reference>
<sequence length="177" mass="19592">MHFPSPRALAMAAPAVARPRLAPVAHPASTSCLLALWDRRRGHGRAVAAVRAREQGAAPPDPAAFLRRPEVATVTSTEEEREADAGSSFDGPGEDEAPEEEGVRGRRKAPEREWVDWEDLILEDTVPLVGFVRMILHSGMKVAIGCVLNMRRRFWNVCFHTIHNIMRKLGVVLTTSR</sequence>
<evidence type="ECO:0007829" key="4">
    <source>
        <dbReference type="PeptideAtlas" id="A0A804NXH3"/>
    </source>
</evidence>
<keyword evidence="4" id="KW-1267">Proteomics identification</keyword>
<dbReference type="Gramene" id="Zm00001eb193650_T002">
    <property type="protein sequence ID" value="Zm00001eb193650_P002"/>
    <property type="gene ID" value="Zm00001eb193650"/>
</dbReference>
<reference evidence="2" key="3">
    <citation type="submission" date="2021-05" db="UniProtKB">
        <authorList>
            <consortium name="EnsemblPlants"/>
        </authorList>
    </citation>
    <scope>IDENTIFICATION</scope>
    <source>
        <strain evidence="2">cv. B73</strain>
    </source>
</reference>
<dbReference type="AlphaFoldDB" id="A0A804NXH3"/>
<name>A0A804NXH3_MAIZE</name>
<evidence type="ECO:0000256" key="1">
    <source>
        <dbReference type="SAM" id="MobiDB-lite"/>
    </source>
</evidence>
<dbReference type="Proteomes" id="UP000007305">
    <property type="component" value="Chromosome 4"/>
</dbReference>
<organism evidence="2 3">
    <name type="scientific">Zea mays</name>
    <name type="common">Maize</name>
    <dbReference type="NCBI Taxonomy" id="4577"/>
    <lineage>
        <taxon>Eukaryota</taxon>
        <taxon>Viridiplantae</taxon>
        <taxon>Streptophyta</taxon>
        <taxon>Embryophyta</taxon>
        <taxon>Tracheophyta</taxon>
        <taxon>Spermatophyta</taxon>
        <taxon>Magnoliopsida</taxon>
        <taxon>Liliopsida</taxon>
        <taxon>Poales</taxon>
        <taxon>Poaceae</taxon>
        <taxon>PACMAD clade</taxon>
        <taxon>Panicoideae</taxon>
        <taxon>Andropogonodae</taxon>
        <taxon>Andropogoneae</taxon>
        <taxon>Tripsacinae</taxon>
        <taxon>Zea</taxon>
    </lineage>
</organism>
<protein>
    <submittedName>
        <fullName evidence="2">Uncharacterized protein</fullName>
    </submittedName>
</protein>
<evidence type="ECO:0000313" key="2">
    <source>
        <dbReference type="EnsemblPlants" id="Zm00001eb193650_P002"/>
    </source>
</evidence>
<evidence type="ECO:0000313" key="3">
    <source>
        <dbReference type="Proteomes" id="UP000007305"/>
    </source>
</evidence>
<dbReference type="OrthoDB" id="409625at2759"/>
<proteinExistence type="evidence at protein level"/>
<dbReference type="PROSITE" id="PS51257">
    <property type="entry name" value="PROKAR_LIPOPROTEIN"/>
    <property type="match status" value="1"/>
</dbReference>
<keyword evidence="3" id="KW-1185">Reference proteome</keyword>
<reference evidence="3" key="1">
    <citation type="journal article" date="2009" name="Science">
        <title>The B73 maize genome: complexity, diversity, and dynamics.</title>
        <authorList>
            <person name="Schnable P.S."/>
            <person name="Ware D."/>
            <person name="Fulton R.S."/>
            <person name="Stein J.C."/>
            <person name="Wei F."/>
            <person name="Pasternak S."/>
            <person name="Liang C."/>
            <person name="Zhang J."/>
            <person name="Fulton L."/>
            <person name="Graves T.A."/>
            <person name="Minx P."/>
            <person name="Reily A.D."/>
            <person name="Courtney L."/>
            <person name="Kruchowski S.S."/>
            <person name="Tomlinson C."/>
            <person name="Strong C."/>
            <person name="Delehaunty K."/>
            <person name="Fronick C."/>
            <person name="Courtney B."/>
            <person name="Rock S.M."/>
            <person name="Belter E."/>
            <person name="Du F."/>
            <person name="Kim K."/>
            <person name="Abbott R.M."/>
            <person name="Cotton M."/>
            <person name="Levy A."/>
            <person name="Marchetto P."/>
            <person name="Ochoa K."/>
            <person name="Jackson S.M."/>
            <person name="Gillam B."/>
            <person name="Chen W."/>
            <person name="Yan L."/>
            <person name="Higginbotham J."/>
            <person name="Cardenas M."/>
            <person name="Waligorski J."/>
            <person name="Applebaum E."/>
            <person name="Phelps L."/>
            <person name="Falcone J."/>
            <person name="Kanchi K."/>
            <person name="Thane T."/>
            <person name="Scimone A."/>
            <person name="Thane N."/>
            <person name="Henke J."/>
            <person name="Wang T."/>
            <person name="Ruppert J."/>
            <person name="Shah N."/>
            <person name="Rotter K."/>
            <person name="Hodges J."/>
            <person name="Ingenthron E."/>
            <person name="Cordes M."/>
            <person name="Kohlberg S."/>
            <person name="Sgro J."/>
            <person name="Delgado B."/>
            <person name="Mead K."/>
            <person name="Chinwalla A."/>
            <person name="Leonard S."/>
            <person name="Crouse K."/>
            <person name="Collura K."/>
            <person name="Kudrna D."/>
            <person name="Currie J."/>
            <person name="He R."/>
            <person name="Angelova A."/>
            <person name="Rajasekar S."/>
            <person name="Mueller T."/>
            <person name="Lomeli R."/>
            <person name="Scara G."/>
            <person name="Ko A."/>
            <person name="Delaney K."/>
            <person name="Wissotski M."/>
            <person name="Lopez G."/>
            <person name="Campos D."/>
            <person name="Braidotti M."/>
            <person name="Ashley E."/>
            <person name="Golser W."/>
            <person name="Kim H."/>
            <person name="Lee S."/>
            <person name="Lin J."/>
            <person name="Dujmic Z."/>
            <person name="Kim W."/>
            <person name="Talag J."/>
            <person name="Zuccolo A."/>
            <person name="Fan C."/>
            <person name="Sebastian A."/>
            <person name="Kramer M."/>
            <person name="Spiegel L."/>
            <person name="Nascimento L."/>
            <person name="Zutavern T."/>
            <person name="Miller B."/>
            <person name="Ambroise C."/>
            <person name="Muller S."/>
            <person name="Spooner W."/>
            <person name="Narechania A."/>
            <person name="Ren L."/>
            <person name="Wei S."/>
            <person name="Kumari S."/>
            <person name="Faga B."/>
            <person name="Levy M.J."/>
            <person name="McMahan L."/>
            <person name="Van Buren P."/>
            <person name="Vaughn M.W."/>
            <person name="Ying K."/>
            <person name="Yeh C.-T."/>
            <person name="Emrich S.J."/>
            <person name="Jia Y."/>
            <person name="Kalyanaraman A."/>
            <person name="Hsia A.-P."/>
            <person name="Barbazuk W.B."/>
            <person name="Baucom R.S."/>
            <person name="Brutnell T.P."/>
            <person name="Carpita N.C."/>
            <person name="Chaparro C."/>
            <person name="Chia J.-M."/>
            <person name="Deragon J.-M."/>
            <person name="Estill J.C."/>
            <person name="Fu Y."/>
            <person name="Jeddeloh J.A."/>
            <person name="Han Y."/>
            <person name="Lee H."/>
            <person name="Li P."/>
            <person name="Lisch D.R."/>
            <person name="Liu S."/>
            <person name="Liu Z."/>
            <person name="Nagel D.H."/>
            <person name="McCann M.C."/>
            <person name="SanMiguel P."/>
            <person name="Myers A.M."/>
            <person name="Nettleton D."/>
            <person name="Nguyen J."/>
            <person name="Penning B.W."/>
            <person name="Ponnala L."/>
            <person name="Schneider K.L."/>
            <person name="Schwartz D.C."/>
            <person name="Sharma A."/>
            <person name="Soderlund C."/>
            <person name="Springer N.M."/>
            <person name="Sun Q."/>
            <person name="Wang H."/>
            <person name="Waterman M."/>
            <person name="Westerman R."/>
            <person name="Wolfgruber T.K."/>
            <person name="Yang L."/>
            <person name="Yu Y."/>
            <person name="Zhang L."/>
            <person name="Zhou S."/>
            <person name="Zhu Q."/>
            <person name="Bennetzen J.L."/>
            <person name="Dawe R.K."/>
            <person name="Jiang J."/>
            <person name="Jiang N."/>
            <person name="Presting G.G."/>
            <person name="Wessler S.R."/>
            <person name="Aluru S."/>
            <person name="Martienssen R.A."/>
            <person name="Clifton S.W."/>
            <person name="McCombie W.R."/>
            <person name="Wing R.A."/>
            <person name="Wilson R.K."/>
        </authorList>
    </citation>
    <scope>NUCLEOTIDE SEQUENCE [LARGE SCALE GENOMIC DNA]</scope>
    <source>
        <strain evidence="3">cv. B73</strain>
    </source>
</reference>
<gene>
    <name evidence="2" type="primary">LOC100273638</name>
</gene>
<feature type="region of interest" description="Disordered" evidence="1">
    <location>
        <begin position="53"/>
        <end position="108"/>
    </location>
</feature>